<dbReference type="OrthoDB" id="9132167at2"/>
<dbReference type="EMBL" id="FPCJ01000001">
    <property type="protein sequence ID" value="SFV31623.1"/>
    <property type="molecule type" value="Genomic_DNA"/>
</dbReference>
<dbReference type="InterPro" id="IPR036217">
    <property type="entry name" value="MethylDNA_cys_MeTrfase_DNAb"/>
</dbReference>
<reference evidence="4" key="1">
    <citation type="submission" date="2016-10" db="EMBL/GenBank/DDBJ databases">
        <authorList>
            <person name="Varghese N."/>
            <person name="Submissions S."/>
        </authorList>
    </citation>
    <scope>NUCLEOTIDE SEQUENCE [LARGE SCALE GENOMIC DNA]</scope>
    <source>
        <strain evidence="4">DSM 14807</strain>
    </source>
</reference>
<organism evidence="3 4">
    <name type="scientific">Thermoflavifilum thermophilum</name>
    <dbReference type="NCBI Taxonomy" id="1393122"/>
    <lineage>
        <taxon>Bacteria</taxon>
        <taxon>Pseudomonadati</taxon>
        <taxon>Bacteroidota</taxon>
        <taxon>Chitinophagia</taxon>
        <taxon>Chitinophagales</taxon>
        <taxon>Chitinophagaceae</taxon>
        <taxon>Thermoflavifilum</taxon>
    </lineage>
</organism>
<dbReference type="SUPFAM" id="SSF46767">
    <property type="entry name" value="Methylated DNA-protein cysteine methyltransferase, C-terminal domain"/>
    <property type="match status" value="1"/>
</dbReference>
<gene>
    <name evidence="3" type="ORF">SAMN05660895_1128</name>
</gene>
<feature type="domain" description="Methylated-DNA-[protein]-cysteine S-methyltransferase DNA binding" evidence="2">
    <location>
        <begin position="15"/>
        <end position="97"/>
    </location>
</feature>
<evidence type="ECO:0000313" key="3">
    <source>
        <dbReference type="EMBL" id="SFV31623.1"/>
    </source>
</evidence>
<evidence type="ECO:0000313" key="4">
    <source>
        <dbReference type="Proteomes" id="UP000199537"/>
    </source>
</evidence>
<dbReference type="RefSeq" id="WP_092458790.1">
    <property type="nucleotide sequence ID" value="NZ_FPCJ01000001.1"/>
</dbReference>
<dbReference type="GO" id="GO:0032259">
    <property type="term" value="P:methylation"/>
    <property type="evidence" value="ECO:0007669"/>
    <property type="project" value="UniProtKB-KW"/>
</dbReference>
<keyword evidence="1" id="KW-0227">DNA damage</keyword>
<keyword evidence="3" id="KW-0808">Transferase</keyword>
<name>A0A1I7NAL0_9BACT</name>
<dbReference type="CDD" id="cd06445">
    <property type="entry name" value="ATase"/>
    <property type="match status" value="1"/>
</dbReference>
<keyword evidence="3" id="KW-0489">Methyltransferase</keyword>
<dbReference type="GO" id="GO:0008168">
    <property type="term" value="F:methyltransferase activity"/>
    <property type="evidence" value="ECO:0007669"/>
    <property type="project" value="UniProtKB-KW"/>
</dbReference>
<dbReference type="InterPro" id="IPR036388">
    <property type="entry name" value="WH-like_DNA-bd_sf"/>
</dbReference>
<protein>
    <submittedName>
        <fullName evidence="3">Methylated-DNA-protein-cysteine methyltransferase related protein</fullName>
    </submittedName>
</protein>
<evidence type="ECO:0000256" key="1">
    <source>
        <dbReference type="ARBA" id="ARBA00022763"/>
    </source>
</evidence>
<proteinExistence type="predicted"/>
<dbReference type="InterPro" id="IPR014048">
    <property type="entry name" value="MethylDNA_cys_MeTrfase_DNA-bd"/>
</dbReference>
<accession>A0A1I7NAL0</accession>
<dbReference type="AlphaFoldDB" id="A0A1I7NAL0"/>
<sequence>MKRQTKSSSEATPNFLDRVYALVRKVPRGRVTTYGAIAEACGMRISARMVGWAMNQSHRVLPPVPAHRVVNRKGLLTGKHHFATPTLMQELLEQEGVKVIHDQVVNFEQVFWDPRPHQQLKHT</sequence>
<dbReference type="Proteomes" id="UP000199537">
    <property type="component" value="Unassembled WGS sequence"/>
</dbReference>
<dbReference type="PANTHER" id="PTHR42942">
    <property type="entry name" value="6-O-METHYLGUANINE DNA METHYLTRANSFERASE"/>
    <property type="match status" value="1"/>
</dbReference>
<evidence type="ECO:0000259" key="2">
    <source>
        <dbReference type="Pfam" id="PF01035"/>
    </source>
</evidence>
<keyword evidence="4" id="KW-1185">Reference proteome</keyword>
<dbReference type="GO" id="GO:0006281">
    <property type="term" value="P:DNA repair"/>
    <property type="evidence" value="ECO:0007669"/>
    <property type="project" value="InterPro"/>
</dbReference>
<dbReference type="PANTHER" id="PTHR42942:SF1">
    <property type="entry name" value="ALKYLTRANSFERASE-LIKE PROTEIN 1"/>
    <property type="match status" value="1"/>
</dbReference>
<dbReference type="InterPro" id="IPR052520">
    <property type="entry name" value="ATL_DNA_repair"/>
</dbReference>
<dbReference type="Gene3D" id="1.10.10.10">
    <property type="entry name" value="Winged helix-like DNA-binding domain superfamily/Winged helix DNA-binding domain"/>
    <property type="match status" value="1"/>
</dbReference>
<dbReference type="Pfam" id="PF01035">
    <property type="entry name" value="DNA_binding_1"/>
    <property type="match status" value="1"/>
</dbReference>
<dbReference type="STRING" id="1393122.SAMN05660895_1128"/>